<feature type="region of interest" description="Disordered" evidence="1">
    <location>
        <begin position="334"/>
        <end position="461"/>
    </location>
</feature>
<organism evidence="2 3">
    <name type="scientific">Athelia psychrophila</name>
    <dbReference type="NCBI Taxonomy" id="1759441"/>
    <lineage>
        <taxon>Eukaryota</taxon>
        <taxon>Fungi</taxon>
        <taxon>Dikarya</taxon>
        <taxon>Basidiomycota</taxon>
        <taxon>Agaricomycotina</taxon>
        <taxon>Agaricomycetes</taxon>
        <taxon>Agaricomycetidae</taxon>
        <taxon>Atheliales</taxon>
        <taxon>Atheliaceae</taxon>
        <taxon>Athelia</taxon>
    </lineage>
</organism>
<gene>
    <name evidence="2" type="ORF">FIBSPDRAFT_963636</name>
</gene>
<keyword evidence="3" id="KW-1185">Reference proteome</keyword>
<feature type="compositionally biased region" description="Low complexity" evidence="1">
    <location>
        <begin position="352"/>
        <end position="369"/>
    </location>
</feature>
<sequence>MSDAGSSPPPSIYPHEINAHRSESLLGTDARTLYQRLGWLITTPNASYVPLFDSQVIDLHPFANGKYGLQDYTIHPQVFFSQYPWAPCVARRPSYEEQFMKHRLFHLWTNQHLHDWEVLPVHAFHARGVMNRQRWDDLARTVHAIDTLAEPLSLIQPPPPPTFATTRTAMLASLQRLLHLPMTKRNFVLQKAQCQRLALDVDAMCTFLQRFHARDTTIRASVDEDLMGCFTTNPAVVDKMYHRGIPVWLVRDPEEVPPGSMLVVSIVQRYSQSPDIQEYNYLDYTLPESEQVPEPFETVAFVGHQIERITRLRTMGRQFADLVRLPTGPAEVITEDQQDLTDPRNYHVPGLASSSAVSITRSSAASPTPCRSPSPTPWSHHPTTPTYERSAPTPIPYRSPSPLGRRGSSPRPSHTSSYKAYHPTAGIAGITKQKPKPNRRHKPSASSKAVQPNRSKWEPSTNPLMPAYDPLWCDALRNVNRDVPRLLKIGYMYPDPGMLAAFDKAKSLQAITVWLAISAVRRSQVLGPLDHLPPPLSAGQWREFFWLINRHDFNPGQALQGEPNDKVRKAMDSAVLMFGREDASRMRLDVPEVQFQGSTYPVINGAAVGLTDRDIRRIFWELAEMNWRYELFALDRAAAKEEWGKQDADIDRMRLVERVFGPQRSVAVTAWPSQESFVLHNNNLYRVGTLAHLRHLMLSWPECPQSISESSTDVEIPDDSFTSILELNGLMCEKMATPQFLRLEHNIRRFYCQSFFRFFGRPPILPLHLPE</sequence>
<feature type="compositionally biased region" description="Basic residues" evidence="1">
    <location>
        <begin position="433"/>
        <end position="443"/>
    </location>
</feature>
<evidence type="ECO:0000313" key="2">
    <source>
        <dbReference type="EMBL" id="KZP09871.1"/>
    </source>
</evidence>
<evidence type="ECO:0000313" key="3">
    <source>
        <dbReference type="Proteomes" id="UP000076532"/>
    </source>
</evidence>
<accession>A0A165YSK1</accession>
<feature type="compositionally biased region" description="Low complexity" evidence="1">
    <location>
        <begin position="400"/>
        <end position="417"/>
    </location>
</feature>
<feature type="compositionally biased region" description="Polar residues" evidence="1">
    <location>
        <begin position="444"/>
        <end position="461"/>
    </location>
</feature>
<feature type="compositionally biased region" description="Low complexity" evidence="1">
    <location>
        <begin position="377"/>
        <end position="386"/>
    </location>
</feature>
<name>A0A165YSK1_9AGAM</name>
<dbReference type="Proteomes" id="UP000076532">
    <property type="component" value="Unassembled WGS sequence"/>
</dbReference>
<protein>
    <submittedName>
        <fullName evidence="2">Uncharacterized protein</fullName>
    </submittedName>
</protein>
<dbReference type="OrthoDB" id="3026189at2759"/>
<dbReference type="EMBL" id="KV417691">
    <property type="protein sequence ID" value="KZP09871.1"/>
    <property type="molecule type" value="Genomic_DNA"/>
</dbReference>
<evidence type="ECO:0000256" key="1">
    <source>
        <dbReference type="SAM" id="MobiDB-lite"/>
    </source>
</evidence>
<proteinExistence type="predicted"/>
<dbReference type="AlphaFoldDB" id="A0A165YSK1"/>
<reference evidence="2 3" key="1">
    <citation type="journal article" date="2016" name="Mol. Biol. Evol.">
        <title>Comparative Genomics of Early-Diverging Mushroom-Forming Fungi Provides Insights into the Origins of Lignocellulose Decay Capabilities.</title>
        <authorList>
            <person name="Nagy L.G."/>
            <person name="Riley R."/>
            <person name="Tritt A."/>
            <person name="Adam C."/>
            <person name="Daum C."/>
            <person name="Floudas D."/>
            <person name="Sun H."/>
            <person name="Yadav J.S."/>
            <person name="Pangilinan J."/>
            <person name="Larsson K.H."/>
            <person name="Matsuura K."/>
            <person name="Barry K."/>
            <person name="Labutti K."/>
            <person name="Kuo R."/>
            <person name="Ohm R.A."/>
            <person name="Bhattacharya S.S."/>
            <person name="Shirouzu T."/>
            <person name="Yoshinaga Y."/>
            <person name="Martin F.M."/>
            <person name="Grigoriev I.V."/>
            <person name="Hibbett D.S."/>
        </authorList>
    </citation>
    <scope>NUCLEOTIDE SEQUENCE [LARGE SCALE GENOMIC DNA]</scope>
    <source>
        <strain evidence="2 3">CBS 109695</strain>
    </source>
</reference>